<name>A0AAV4TRZ7_CAEEX</name>
<dbReference type="GO" id="GO:0005737">
    <property type="term" value="C:cytoplasm"/>
    <property type="evidence" value="ECO:0007669"/>
    <property type="project" value="TreeGrafter"/>
</dbReference>
<accession>A0AAV4TRZ7</accession>
<dbReference type="AlphaFoldDB" id="A0AAV4TRZ7"/>
<dbReference type="InterPro" id="IPR036865">
    <property type="entry name" value="CRAL-TRIO_dom_sf"/>
</dbReference>
<reference evidence="1 2" key="1">
    <citation type="submission" date="2021-06" db="EMBL/GenBank/DDBJ databases">
        <title>Caerostris extrusa draft genome.</title>
        <authorList>
            <person name="Kono N."/>
            <person name="Arakawa K."/>
        </authorList>
    </citation>
    <scope>NUCLEOTIDE SEQUENCE [LARGE SCALE GENOMIC DNA]</scope>
</reference>
<dbReference type="PANTHER" id="PTHR23324">
    <property type="entry name" value="SEC14 RELATED PROTEIN"/>
    <property type="match status" value="1"/>
</dbReference>
<evidence type="ECO:0000313" key="1">
    <source>
        <dbReference type="EMBL" id="GIY47532.1"/>
    </source>
</evidence>
<proteinExistence type="predicted"/>
<organism evidence="1 2">
    <name type="scientific">Caerostris extrusa</name>
    <name type="common">Bark spider</name>
    <name type="synonym">Caerostris bankana</name>
    <dbReference type="NCBI Taxonomy" id="172846"/>
    <lineage>
        <taxon>Eukaryota</taxon>
        <taxon>Metazoa</taxon>
        <taxon>Ecdysozoa</taxon>
        <taxon>Arthropoda</taxon>
        <taxon>Chelicerata</taxon>
        <taxon>Arachnida</taxon>
        <taxon>Araneae</taxon>
        <taxon>Araneomorphae</taxon>
        <taxon>Entelegynae</taxon>
        <taxon>Araneoidea</taxon>
        <taxon>Araneidae</taxon>
        <taxon>Caerostris</taxon>
    </lineage>
</organism>
<dbReference type="EMBL" id="BPLR01011588">
    <property type="protein sequence ID" value="GIY47532.1"/>
    <property type="molecule type" value="Genomic_DNA"/>
</dbReference>
<comment type="caution">
    <text evidence="1">The sequence shown here is derived from an EMBL/GenBank/DDBJ whole genome shotgun (WGS) entry which is preliminary data.</text>
</comment>
<sequence>MLRKHMEWRKEYQMDTILTDYKPPEVLIKYFPMNFLGFDKEGFPVRYVDLAADHKGLINSAKRVDLIKYNLYLVEQDMETLKNRAKSLENL</sequence>
<dbReference type="Gene3D" id="3.40.525.10">
    <property type="entry name" value="CRAL-TRIO lipid binding domain"/>
    <property type="match status" value="1"/>
</dbReference>
<protein>
    <submittedName>
        <fullName evidence="1">Uncharacterized protein</fullName>
    </submittedName>
</protein>
<dbReference type="SUPFAM" id="SSF52087">
    <property type="entry name" value="CRAL/TRIO domain"/>
    <property type="match status" value="1"/>
</dbReference>
<dbReference type="PANTHER" id="PTHR23324:SF83">
    <property type="entry name" value="SEC14-LIKE PROTEIN 2"/>
    <property type="match status" value="1"/>
</dbReference>
<dbReference type="Proteomes" id="UP001054945">
    <property type="component" value="Unassembled WGS sequence"/>
</dbReference>
<keyword evidence="2" id="KW-1185">Reference proteome</keyword>
<dbReference type="InterPro" id="IPR051064">
    <property type="entry name" value="SEC14/CRAL-TRIO_domain"/>
</dbReference>
<evidence type="ECO:0000313" key="2">
    <source>
        <dbReference type="Proteomes" id="UP001054945"/>
    </source>
</evidence>
<gene>
    <name evidence="1" type="primary">AVEN_45044_1</name>
    <name evidence="1" type="ORF">CEXT_650771</name>
</gene>